<dbReference type="PANTHER" id="PTHR36143">
    <property type="entry name" value="OS08G0177500 PROTEIN"/>
    <property type="match status" value="1"/>
</dbReference>
<evidence type="ECO:0000313" key="5">
    <source>
        <dbReference type="Proteomes" id="UP000796880"/>
    </source>
</evidence>
<feature type="coiled-coil region" evidence="1">
    <location>
        <begin position="63"/>
        <end position="125"/>
    </location>
</feature>
<name>A0A8K0H1A1_9ROSA</name>
<keyword evidence="5" id="KW-1185">Reference proteome</keyword>
<keyword evidence="3" id="KW-0812">Transmembrane</keyword>
<feature type="transmembrane region" description="Helical" evidence="3">
    <location>
        <begin position="18"/>
        <end position="36"/>
    </location>
</feature>
<dbReference type="Proteomes" id="UP000796880">
    <property type="component" value="Unassembled WGS sequence"/>
</dbReference>
<gene>
    <name evidence="4" type="ORF">FNV43_RR13539</name>
</gene>
<accession>A0A8K0H1A1</accession>
<sequence length="465" mass="52305">MGYNKGNGSNGGNRGRSYGLMLLLAFGAALLGIMILHKLRERRIFNLLVKEKDHELLSLHLLLQKEKDHIQDVKRKNEEMKAKIYALRTRKMELDRKLLEMQSTIDSLKDEQRTMEVAFEEKQSEIKLLRLKEINVGTTADQSDQNSQMTALIESLKQKDAEIEDLKHRLLHYPVQVWSVSSDDPSNPSVNLTVTAESGEKTMTGSEEGSGNISVTKEGETKRVGGIENRVEEDSNMREMMDKKVQRIEDGNSKRNENEATSDNRGKVIDLKTVDGEGFETKRNGQLGKVDDPQGKGQELLWNSKGNNAWSTMRGKHGSMSNTKGKRWKLIAKNRRLENRNLKNNGVPTSMRSRKFYEDDSKGRVKVAAFNGGLVGDDHSVEVTQAVDSSGAKGPDAIDNIRQNNTGKINMAAKDNNEVSENLKVADDVHEQGKHAGNGDFFSKFGSTSEQDREEYKEEMDETEF</sequence>
<feature type="compositionally biased region" description="Polar residues" evidence="2">
    <location>
        <begin position="195"/>
        <end position="215"/>
    </location>
</feature>
<dbReference type="OrthoDB" id="656845at2759"/>
<feature type="region of interest" description="Disordered" evidence="2">
    <location>
        <begin position="246"/>
        <end position="266"/>
    </location>
</feature>
<protein>
    <submittedName>
        <fullName evidence="4">Uncharacterized protein</fullName>
    </submittedName>
</protein>
<evidence type="ECO:0000313" key="4">
    <source>
        <dbReference type="EMBL" id="KAF3443849.1"/>
    </source>
</evidence>
<proteinExistence type="predicted"/>
<comment type="caution">
    <text evidence="4">The sequence shown here is derived from an EMBL/GenBank/DDBJ whole genome shotgun (WGS) entry which is preliminary data.</text>
</comment>
<keyword evidence="1" id="KW-0175">Coiled coil</keyword>
<keyword evidence="3" id="KW-0472">Membrane</keyword>
<evidence type="ECO:0000256" key="1">
    <source>
        <dbReference type="SAM" id="Coils"/>
    </source>
</evidence>
<evidence type="ECO:0000256" key="3">
    <source>
        <dbReference type="SAM" id="Phobius"/>
    </source>
</evidence>
<keyword evidence="3" id="KW-1133">Transmembrane helix</keyword>
<reference evidence="4" key="1">
    <citation type="submission" date="2020-03" db="EMBL/GenBank/DDBJ databases">
        <title>A high-quality chromosome-level genome assembly of a woody plant with both climbing and erect habits, Rhamnella rubrinervis.</title>
        <authorList>
            <person name="Lu Z."/>
            <person name="Yang Y."/>
            <person name="Zhu X."/>
            <person name="Sun Y."/>
        </authorList>
    </citation>
    <scope>NUCLEOTIDE SEQUENCE</scope>
    <source>
        <strain evidence="4">BYM</strain>
        <tissue evidence="4">Leaf</tissue>
    </source>
</reference>
<dbReference type="PANTHER" id="PTHR36143:SF4">
    <property type="entry name" value="OS08G0177500 PROTEIN"/>
    <property type="match status" value="1"/>
</dbReference>
<feature type="region of interest" description="Disordered" evidence="2">
    <location>
        <begin position="427"/>
        <end position="465"/>
    </location>
</feature>
<evidence type="ECO:0000256" key="2">
    <source>
        <dbReference type="SAM" id="MobiDB-lite"/>
    </source>
</evidence>
<organism evidence="4 5">
    <name type="scientific">Rhamnella rubrinervis</name>
    <dbReference type="NCBI Taxonomy" id="2594499"/>
    <lineage>
        <taxon>Eukaryota</taxon>
        <taxon>Viridiplantae</taxon>
        <taxon>Streptophyta</taxon>
        <taxon>Embryophyta</taxon>
        <taxon>Tracheophyta</taxon>
        <taxon>Spermatophyta</taxon>
        <taxon>Magnoliopsida</taxon>
        <taxon>eudicotyledons</taxon>
        <taxon>Gunneridae</taxon>
        <taxon>Pentapetalae</taxon>
        <taxon>rosids</taxon>
        <taxon>fabids</taxon>
        <taxon>Rosales</taxon>
        <taxon>Rhamnaceae</taxon>
        <taxon>rhamnoid group</taxon>
        <taxon>Rhamneae</taxon>
        <taxon>Rhamnella</taxon>
    </lineage>
</organism>
<feature type="region of interest" description="Disordered" evidence="2">
    <location>
        <begin position="195"/>
        <end position="222"/>
    </location>
</feature>
<dbReference type="AlphaFoldDB" id="A0A8K0H1A1"/>
<dbReference type="EMBL" id="VOIH02000006">
    <property type="protein sequence ID" value="KAF3443849.1"/>
    <property type="molecule type" value="Genomic_DNA"/>
</dbReference>